<comment type="catalytic activity">
    <reaction evidence="1">
        <text>Endonucleolytic cleavage of RNA, removing extra 3' nucleotides from tRNA precursor, generating 3' termini of tRNAs. A 3'-hydroxy group is left at the tRNA terminus and a 5'-phosphoryl group is left at the trailer molecule.</text>
        <dbReference type="EC" id="3.1.26.11"/>
    </reaction>
</comment>
<evidence type="ECO:0000313" key="14">
    <source>
        <dbReference type="EMBL" id="CEL97949.1"/>
    </source>
</evidence>
<dbReference type="VEuPathDB" id="CryptoDB:Vbra_12396"/>
<dbReference type="Gene3D" id="3.60.15.10">
    <property type="entry name" value="Ribonuclease Z/Hydroxyacylglutathione hydrolase-like"/>
    <property type="match status" value="2"/>
</dbReference>
<keyword evidence="8" id="KW-0255">Endonuclease</keyword>
<dbReference type="Pfam" id="PF13691">
    <property type="entry name" value="Lactamase_B_4"/>
    <property type="match status" value="1"/>
</dbReference>
<dbReference type="InterPro" id="IPR027794">
    <property type="entry name" value="tRNase_Z_dom"/>
</dbReference>
<dbReference type="AlphaFoldDB" id="A0A0G4ELQ3"/>
<dbReference type="OrthoDB" id="527344at2759"/>
<accession>A0A0G4ELQ3</accession>
<keyword evidence="7" id="KW-0479">Metal-binding</keyword>
<dbReference type="PANTHER" id="PTHR12553:SF49">
    <property type="entry name" value="ZINC PHOSPHODIESTERASE ELAC PROTEIN 2"/>
    <property type="match status" value="1"/>
</dbReference>
<dbReference type="InterPro" id="IPR001279">
    <property type="entry name" value="Metallo-B-lactamas"/>
</dbReference>
<evidence type="ECO:0000256" key="2">
    <source>
        <dbReference type="ARBA" id="ARBA00001947"/>
    </source>
</evidence>
<reference evidence="14 15" key="1">
    <citation type="submission" date="2014-11" db="EMBL/GenBank/DDBJ databases">
        <authorList>
            <person name="Zhu J."/>
            <person name="Qi W."/>
            <person name="Song R."/>
        </authorList>
    </citation>
    <scope>NUCLEOTIDE SEQUENCE [LARGE SCALE GENOMIC DNA]</scope>
</reference>
<dbReference type="EMBL" id="CDMY01000259">
    <property type="protein sequence ID" value="CEL97949.1"/>
    <property type="molecule type" value="Genomic_DNA"/>
</dbReference>
<evidence type="ECO:0000256" key="10">
    <source>
        <dbReference type="ARBA" id="ARBA00022833"/>
    </source>
</evidence>
<evidence type="ECO:0000256" key="5">
    <source>
        <dbReference type="ARBA" id="ARBA00022694"/>
    </source>
</evidence>
<organism evidence="14 15">
    <name type="scientific">Vitrella brassicaformis (strain CCMP3155)</name>
    <dbReference type="NCBI Taxonomy" id="1169540"/>
    <lineage>
        <taxon>Eukaryota</taxon>
        <taxon>Sar</taxon>
        <taxon>Alveolata</taxon>
        <taxon>Colpodellida</taxon>
        <taxon>Vitrellaceae</taxon>
        <taxon>Vitrella</taxon>
    </lineage>
</organism>
<dbReference type="SUPFAM" id="SSF56281">
    <property type="entry name" value="Metallo-hydrolase/oxidoreductase"/>
    <property type="match status" value="2"/>
</dbReference>
<dbReference type="GO" id="GO:0046872">
    <property type="term" value="F:metal ion binding"/>
    <property type="evidence" value="ECO:0007669"/>
    <property type="project" value="UniProtKB-KW"/>
</dbReference>
<dbReference type="InterPro" id="IPR047151">
    <property type="entry name" value="RNZ2-like"/>
</dbReference>
<keyword evidence="10" id="KW-0862">Zinc</keyword>
<dbReference type="InParanoid" id="A0A0G4ELQ3"/>
<evidence type="ECO:0000256" key="1">
    <source>
        <dbReference type="ARBA" id="ARBA00000402"/>
    </source>
</evidence>
<evidence type="ECO:0000313" key="15">
    <source>
        <dbReference type="Proteomes" id="UP000041254"/>
    </source>
</evidence>
<feature type="region of interest" description="Disordered" evidence="11">
    <location>
        <begin position="141"/>
        <end position="174"/>
    </location>
</feature>
<dbReference type="Proteomes" id="UP000041254">
    <property type="component" value="Unassembled WGS sequence"/>
</dbReference>
<dbReference type="PANTHER" id="PTHR12553">
    <property type="entry name" value="ZINC PHOSPHODIESTERASE ELAC PROTEIN 2"/>
    <property type="match status" value="1"/>
</dbReference>
<dbReference type="OMA" id="INYICQL"/>
<dbReference type="InterPro" id="IPR036866">
    <property type="entry name" value="RibonucZ/Hydroxyglut_hydro"/>
</dbReference>
<gene>
    <name evidence="14" type="ORF">Vbra_12396</name>
</gene>
<dbReference type="GO" id="GO:0005739">
    <property type="term" value="C:mitochondrion"/>
    <property type="evidence" value="ECO:0007669"/>
    <property type="project" value="TreeGrafter"/>
</dbReference>
<feature type="domain" description="Metallo-beta-lactamase" evidence="12">
    <location>
        <begin position="698"/>
        <end position="775"/>
    </location>
</feature>
<evidence type="ECO:0000256" key="8">
    <source>
        <dbReference type="ARBA" id="ARBA00022759"/>
    </source>
</evidence>
<evidence type="ECO:0000256" key="9">
    <source>
        <dbReference type="ARBA" id="ARBA00022801"/>
    </source>
</evidence>
<keyword evidence="15" id="KW-1185">Reference proteome</keyword>
<dbReference type="Pfam" id="PF12706">
    <property type="entry name" value="Lactamase_B_2"/>
    <property type="match status" value="1"/>
</dbReference>
<evidence type="ECO:0000259" key="12">
    <source>
        <dbReference type="Pfam" id="PF12706"/>
    </source>
</evidence>
<dbReference type="EC" id="3.1.26.11" evidence="4"/>
<keyword evidence="5" id="KW-0819">tRNA processing</keyword>
<sequence>MHIFAQVLGTHPLAVPPGLQLFKEGERILINAGENTQRFCLEHRMRVSRTRDIILTALNAENVGGLPGLLLTLEGSGADAIRIWGPPPLKDYFEWVRRTFAFLRQIDVTICEVSSPTECDLGDSFNIQLLPIKAAQDTHHDDTATTTLAPADAPAPSLPHKRLRGNGSSDVSQSPGFSSVFPNAVVPTCSPADGQTSVVCVGRCPDVAGKFDVERANALKVPKGPLFGKLKSGQSVTLEDGTVVRSEDVCEPGFRGQSFVILQPLNEQHVKQMTEALTRGSEAYGLDHLAHVFHLTDPSLVRTASYDALMRCLASRSQLKVRHLFCNRGDTASSELSFFPSSASLNAVLAKALPSLFPPCTHNGPSNGGGPAAMAVDEQEQPSGDVGNGDAVMRGASSGDEVGGKRRHEEEGEGEEQGDVAVAPLMKVTLSPPVRVGADDSSCLRKAKPTFSKKRLSRLDTPVVADRLAKCRQLHDQTPPARHPTQRCVYPRVRFLGTGAAMPGQFRNVSGILLEMSRTFGMLLDFGEGSVSQLRLIETSDESFADTLKRIKVVYVSHIHADHHLGVARLLSLRGRMWPQEQAPVLMAPHKMQRYYSFYHKCVEAIPHCFLPAEGFIIRPHDAPFTPPESFVNLTPQEDQSACWTVPCTDGGESEAAAAAGGGGGEKAPSCWVASRHALLDALGVRVASILVDHIPDSFAIRVAMDGLPDVVYSGDTRPCDAVALLAKNCDLLIHEATFEDGLRTEAIEKLHSTLDEAFQIAERTGCGYLILTHFSQRYPKIPAIRHHHTTTGDNAEDDSNNEAVDAMEVPPAADGPSLSLRDASVLKRDIRERTLFAFDGLEVPFVSLPWLPECFRCLPAILNALEEPSTD</sequence>
<dbReference type="STRING" id="1169540.A0A0G4ELQ3"/>
<keyword evidence="6" id="KW-0540">Nuclease</keyword>
<feature type="region of interest" description="Disordered" evidence="11">
    <location>
        <begin position="361"/>
        <end position="418"/>
    </location>
</feature>
<keyword evidence="9" id="KW-0378">Hydrolase</keyword>
<feature type="compositionally biased region" description="Low complexity" evidence="11">
    <location>
        <begin position="144"/>
        <end position="155"/>
    </location>
</feature>
<dbReference type="GO" id="GO:0042781">
    <property type="term" value="F:3'-tRNA processing endoribonuclease activity"/>
    <property type="evidence" value="ECO:0007669"/>
    <property type="project" value="UniProtKB-EC"/>
</dbReference>
<feature type="domain" description="tRNase Z endonuclease" evidence="13">
    <location>
        <begin position="17"/>
        <end position="65"/>
    </location>
</feature>
<evidence type="ECO:0000259" key="13">
    <source>
        <dbReference type="Pfam" id="PF13691"/>
    </source>
</evidence>
<evidence type="ECO:0000256" key="4">
    <source>
        <dbReference type="ARBA" id="ARBA00012477"/>
    </source>
</evidence>
<name>A0A0G4ELQ3_VITBC</name>
<dbReference type="GO" id="GO:1990180">
    <property type="term" value="P:mitochondrial tRNA 3'-end processing"/>
    <property type="evidence" value="ECO:0007669"/>
    <property type="project" value="TreeGrafter"/>
</dbReference>
<protein>
    <recommendedName>
        <fullName evidence="4">ribonuclease Z</fullName>
        <ecNumber evidence="4">3.1.26.11</ecNumber>
    </recommendedName>
</protein>
<evidence type="ECO:0000256" key="6">
    <source>
        <dbReference type="ARBA" id="ARBA00022722"/>
    </source>
</evidence>
<evidence type="ECO:0000256" key="7">
    <source>
        <dbReference type="ARBA" id="ARBA00022723"/>
    </source>
</evidence>
<dbReference type="FunCoup" id="A0A0G4ELQ3">
    <property type="interactions" value="385"/>
</dbReference>
<evidence type="ECO:0000256" key="3">
    <source>
        <dbReference type="ARBA" id="ARBA00007823"/>
    </source>
</evidence>
<dbReference type="CDD" id="cd07718">
    <property type="entry name" value="RNaseZ_ELAC1_ELAC2-C-term-like_MBL-fold"/>
    <property type="match status" value="1"/>
</dbReference>
<dbReference type="PhylomeDB" id="A0A0G4ELQ3"/>
<comment type="cofactor">
    <cofactor evidence="2">
        <name>Zn(2+)</name>
        <dbReference type="ChEBI" id="CHEBI:29105"/>
    </cofactor>
</comment>
<evidence type="ECO:0000256" key="11">
    <source>
        <dbReference type="SAM" id="MobiDB-lite"/>
    </source>
</evidence>
<comment type="similarity">
    <text evidence="3">Belongs to the RNase Z family.</text>
</comment>
<proteinExistence type="inferred from homology"/>